<accession>H8ZGF5</accession>
<protein>
    <submittedName>
        <fullName evidence="1">Uncharacterized protein</fullName>
    </submittedName>
</protein>
<proteinExistence type="predicted"/>
<dbReference type="EMBL" id="JH604659">
    <property type="protein sequence ID" value="EHY64278.1"/>
    <property type="molecule type" value="Genomic_DNA"/>
</dbReference>
<gene>
    <name evidence="1" type="ORF">NERG_02676</name>
</gene>
<dbReference type="HOGENOM" id="CLU_047738_0_0_1"/>
<reference evidence="1" key="1">
    <citation type="submission" date="2011-03" db="EMBL/GenBank/DDBJ databases">
        <title>The Genome Sequence of Nematocida sp1 strain ERTm2.</title>
        <authorList>
            <consortium name="The Broad Institute Genome Sequencing Platform"/>
            <consortium name="The Broad Institute Genome Sequencing Center for Infectious Disease"/>
            <person name="Cuomo C."/>
            <person name="Troemel E."/>
            <person name="Young S.K."/>
            <person name="Zeng Q."/>
            <person name="Gargeya S."/>
            <person name="Fitzgerald M."/>
            <person name="Haas B."/>
            <person name="Abouelleil A."/>
            <person name="Alvarado L."/>
            <person name="Arachchi H.M."/>
            <person name="Berlin A."/>
            <person name="Brown A."/>
            <person name="Chapman S.B."/>
            <person name="Chen Z."/>
            <person name="Dunbar C."/>
            <person name="Freedman E."/>
            <person name="Gearin G."/>
            <person name="Gellesch M."/>
            <person name="Goldberg J."/>
            <person name="Griggs A."/>
            <person name="Gujja S."/>
            <person name="Heilman E.R."/>
            <person name="Heiman D."/>
            <person name="Howarth C."/>
            <person name="Larson L."/>
            <person name="Lui A."/>
            <person name="MacDonald P.J.P."/>
            <person name="Mehta T."/>
            <person name="Montmayeur A."/>
            <person name="Murphy C."/>
            <person name="Neiman D."/>
            <person name="Pearson M."/>
            <person name="Priest M."/>
            <person name="Roberts A."/>
            <person name="Saif S."/>
            <person name="Shea T."/>
            <person name="Shenoy N."/>
            <person name="Sisk P."/>
            <person name="Stolte C."/>
            <person name="Sykes S."/>
            <person name="White J."/>
            <person name="Yandava C."/>
            <person name="Wortman J."/>
            <person name="Nusbaum C."/>
            <person name="Birren B."/>
        </authorList>
    </citation>
    <scope>NUCLEOTIDE SEQUENCE</scope>
    <source>
        <strain evidence="1">ERTm2</strain>
    </source>
</reference>
<sequence length="392" mass="45053">MAKKIKNMARAKKLNKRSIKESMLVAAGVLVMLLMVLCTCVATLSNPDESQEGLLSVIGKLVSAFADPENSSGYENMQLEDGKSKEAGEKADSFPLDEQLNNTIISSTKEEKKETPSMIYKAFWFLNIDGKECRREANILKEINSVANSVYRIFLERDKKLACIKKMYDNHSSEYKLECVKLLTIGKEIRKYYSNPHNTTQIPENTCTEYDIKRKKVNTMHAEIDKLKKDATDENYAYEKAHSDKKELEKDMDKSRNASLEYHSQVLKTGEKLAQAMECKLHVLKAMYTRNEMSCSLREKEKCFFAESMDTRDSLGKIVKLHKDHMECINNLIAILTTRHSIQKDFISVADQVYSTYKAYDAIKNMYEKQEMYADMSVKILYKVEEALENIS</sequence>
<organism evidence="1">
    <name type="scientific">Nematocida ausubeli (strain ATCC PRA-371 / ERTm2)</name>
    <name type="common">Nematode killer fungus</name>
    <dbReference type="NCBI Taxonomy" id="1913371"/>
    <lineage>
        <taxon>Eukaryota</taxon>
        <taxon>Fungi</taxon>
        <taxon>Fungi incertae sedis</taxon>
        <taxon>Microsporidia</taxon>
        <taxon>Nematocida</taxon>
    </lineage>
</organism>
<dbReference type="Proteomes" id="UP000005622">
    <property type="component" value="Unassembled WGS sequence"/>
</dbReference>
<name>H8ZGF5_NEMA1</name>
<dbReference type="AlphaFoldDB" id="H8ZGF5"/>
<evidence type="ECO:0000313" key="1">
    <source>
        <dbReference type="EMBL" id="EHY64278.1"/>
    </source>
</evidence>